<evidence type="ECO:0000256" key="2">
    <source>
        <dbReference type="ARBA" id="ARBA00023015"/>
    </source>
</evidence>
<sequence length="304" mass="32386">MDVGEIEVFLAVAENLHFGRAAEKVGLSQSRVSQLVRTFERRIGGTLFERTSRSVALTPLGARLRDGLAPTYAQLLAVLEESRREAARTGEVLRVGCAGATGGAILDAAIEAYRAERPGREVVLSETPLDDPYGPLRRKEVDLLVARLPVGDVPDVAVGPVIGTDERLLAVPAGHPLAERGSASVEDLAELGVFSLRSSPTGLTCPFVPLHTPSGRLIPRRHVFSSYTEMLELVARHKGAHPVAASLLRFHKHPGVAFVPVRDLAPVDVALVWPAGARHADVRAFAEAAARARAAVDHSDAADG</sequence>
<dbReference type="PANTHER" id="PTHR30346">
    <property type="entry name" value="TRANSCRIPTIONAL DUAL REGULATOR HCAR-RELATED"/>
    <property type="match status" value="1"/>
</dbReference>
<protein>
    <submittedName>
        <fullName evidence="6">LysR family transcriptional regulator</fullName>
    </submittedName>
</protein>
<organism evidence="6 7">
    <name type="scientific">Actinomadura nitritigenes</name>
    <dbReference type="NCBI Taxonomy" id="134602"/>
    <lineage>
        <taxon>Bacteria</taxon>
        <taxon>Bacillati</taxon>
        <taxon>Actinomycetota</taxon>
        <taxon>Actinomycetes</taxon>
        <taxon>Streptosporangiales</taxon>
        <taxon>Thermomonosporaceae</taxon>
        <taxon>Actinomadura</taxon>
    </lineage>
</organism>
<evidence type="ECO:0000313" key="6">
    <source>
        <dbReference type="EMBL" id="MBO2442725.1"/>
    </source>
</evidence>
<dbReference type="PROSITE" id="PS50931">
    <property type="entry name" value="HTH_LYSR"/>
    <property type="match status" value="1"/>
</dbReference>
<proteinExistence type="inferred from homology"/>
<evidence type="ECO:0000256" key="4">
    <source>
        <dbReference type="ARBA" id="ARBA00023163"/>
    </source>
</evidence>
<dbReference type="Proteomes" id="UP000666915">
    <property type="component" value="Unassembled WGS sequence"/>
</dbReference>
<keyword evidence="2" id="KW-0805">Transcription regulation</keyword>
<dbReference type="SUPFAM" id="SSF53850">
    <property type="entry name" value="Periplasmic binding protein-like II"/>
    <property type="match status" value="1"/>
</dbReference>
<dbReference type="EMBL" id="JAGEOK010000027">
    <property type="protein sequence ID" value="MBO2442725.1"/>
    <property type="molecule type" value="Genomic_DNA"/>
</dbReference>
<evidence type="ECO:0000313" key="7">
    <source>
        <dbReference type="Proteomes" id="UP000666915"/>
    </source>
</evidence>
<keyword evidence="4" id="KW-0804">Transcription</keyword>
<dbReference type="Pfam" id="PF03466">
    <property type="entry name" value="LysR_substrate"/>
    <property type="match status" value="1"/>
</dbReference>
<dbReference type="RefSeq" id="WP_208271038.1">
    <property type="nucleotide sequence ID" value="NZ_BAAAGM010000054.1"/>
</dbReference>
<dbReference type="InterPro" id="IPR036390">
    <property type="entry name" value="WH_DNA-bd_sf"/>
</dbReference>
<dbReference type="Gene3D" id="3.40.190.10">
    <property type="entry name" value="Periplasmic binding protein-like II"/>
    <property type="match status" value="2"/>
</dbReference>
<reference evidence="6 7" key="1">
    <citation type="submission" date="2021-03" db="EMBL/GenBank/DDBJ databases">
        <authorList>
            <person name="Kanchanasin P."/>
            <person name="Saeng-In P."/>
            <person name="Phongsopitanun W."/>
            <person name="Yuki M."/>
            <person name="Kudo T."/>
            <person name="Ohkuma M."/>
            <person name="Tanasupawat S."/>
        </authorList>
    </citation>
    <scope>NUCLEOTIDE SEQUENCE [LARGE SCALE GENOMIC DNA]</scope>
    <source>
        <strain evidence="6 7">L46</strain>
    </source>
</reference>
<keyword evidence="3" id="KW-0238">DNA-binding</keyword>
<dbReference type="InterPro" id="IPR005119">
    <property type="entry name" value="LysR_subst-bd"/>
</dbReference>
<dbReference type="SUPFAM" id="SSF46785">
    <property type="entry name" value="Winged helix' DNA-binding domain"/>
    <property type="match status" value="1"/>
</dbReference>
<dbReference type="Gene3D" id="1.10.10.10">
    <property type="entry name" value="Winged helix-like DNA-binding domain superfamily/Winged helix DNA-binding domain"/>
    <property type="match status" value="1"/>
</dbReference>
<dbReference type="PANTHER" id="PTHR30346:SF0">
    <property type="entry name" value="HCA OPERON TRANSCRIPTIONAL ACTIVATOR HCAR"/>
    <property type="match status" value="1"/>
</dbReference>
<name>A0ABS3R951_9ACTN</name>
<feature type="domain" description="HTH lysR-type" evidence="5">
    <location>
        <begin position="1"/>
        <end position="58"/>
    </location>
</feature>
<comment type="similarity">
    <text evidence="1">Belongs to the LysR transcriptional regulatory family.</text>
</comment>
<evidence type="ECO:0000256" key="1">
    <source>
        <dbReference type="ARBA" id="ARBA00009437"/>
    </source>
</evidence>
<evidence type="ECO:0000259" key="5">
    <source>
        <dbReference type="PROSITE" id="PS50931"/>
    </source>
</evidence>
<dbReference type="Pfam" id="PF00126">
    <property type="entry name" value="HTH_1"/>
    <property type="match status" value="1"/>
</dbReference>
<keyword evidence="7" id="KW-1185">Reference proteome</keyword>
<evidence type="ECO:0000256" key="3">
    <source>
        <dbReference type="ARBA" id="ARBA00023125"/>
    </source>
</evidence>
<comment type="caution">
    <text evidence="6">The sequence shown here is derived from an EMBL/GenBank/DDBJ whole genome shotgun (WGS) entry which is preliminary data.</text>
</comment>
<accession>A0ABS3R951</accession>
<dbReference type="InterPro" id="IPR036388">
    <property type="entry name" value="WH-like_DNA-bd_sf"/>
</dbReference>
<gene>
    <name evidence="6" type="ORF">J4557_34885</name>
</gene>
<dbReference type="InterPro" id="IPR000847">
    <property type="entry name" value="LysR_HTH_N"/>
</dbReference>